<evidence type="ECO:0000256" key="2">
    <source>
        <dbReference type="SAM" id="SignalP"/>
    </source>
</evidence>
<dbReference type="PROSITE" id="PS51257">
    <property type="entry name" value="PROKAR_LIPOPROTEIN"/>
    <property type="match status" value="1"/>
</dbReference>
<keyword evidence="2" id="KW-0732">Signal</keyword>
<reference evidence="4" key="1">
    <citation type="journal article" date="2010" name="PLoS Genet.">
        <title>Genome sequence of the plant growth promoting endophytic bacterium Enterobacter sp. 638.</title>
        <authorList>
            <person name="Taghavi S."/>
            <person name="van der Lelie D."/>
            <person name="Hoffman A."/>
            <person name="Zhang Y.B."/>
            <person name="Walla M.D."/>
            <person name="Vangronsveld J."/>
            <person name="Newman L."/>
            <person name="Monchy S."/>
        </authorList>
    </citation>
    <scope>NUCLEOTIDE SEQUENCE [LARGE SCALE GENOMIC DNA]</scope>
    <source>
        <strain evidence="4">638</strain>
    </source>
</reference>
<evidence type="ECO:0000313" key="4">
    <source>
        <dbReference type="Proteomes" id="UP000000230"/>
    </source>
</evidence>
<accession>A0A9J9GFL8</accession>
<keyword evidence="4" id="KW-1185">Reference proteome</keyword>
<evidence type="ECO:0008006" key="5">
    <source>
        <dbReference type="Google" id="ProtNLM"/>
    </source>
</evidence>
<dbReference type="InterPro" id="IPR036777">
    <property type="entry name" value="Channel_Tsx-like_sf"/>
</dbReference>
<protein>
    <recommendedName>
        <fullName evidence="5">Nucleoside-specific channel-forming protein, Tsx</fullName>
    </recommendedName>
</protein>
<dbReference type="SUPFAM" id="SSF111364">
    <property type="entry name" value="Tsx-like channel"/>
    <property type="match status" value="1"/>
</dbReference>
<name>A0A9J9GFL8_ENT38</name>
<dbReference type="InterPro" id="IPR018013">
    <property type="entry name" value="Channel_Tsx-like"/>
</dbReference>
<dbReference type="KEGG" id="ent:Ent638_1505"/>
<dbReference type="Pfam" id="PF03502">
    <property type="entry name" value="Channel_Tsx"/>
    <property type="match status" value="1"/>
</dbReference>
<dbReference type="Proteomes" id="UP000000230">
    <property type="component" value="Chromosome"/>
</dbReference>
<dbReference type="OrthoDB" id="6474234at2"/>
<feature type="chain" id="PRO_5039913177" description="Nucleoside-specific channel-forming protein, Tsx" evidence="2">
    <location>
        <begin position="24"/>
        <end position="251"/>
    </location>
</feature>
<feature type="signal peptide" evidence="2">
    <location>
        <begin position="1"/>
        <end position="23"/>
    </location>
</feature>
<sequence>MKDIHFKKALLTLSILFACPAHALELKTSYGSINAGYANWNTGFENTHRGEVWKATADFGAIFDKGEFYSFYESNVLNHAVEGRNHVLSAQTHIRLFDSDFSFMGKLYGQFENTWGDELNMMYGLGYLGWSGPSGFFKPYVALHNLSNDYVSIKYGQATGLNGYVVGWTSAWFFDLWGEKMVLSDWNEFELDRNDAYAEQQHSKNGINGGLTLTWKFYPHFKASTTWRYFDNKLGYDGFGDQLIYMLGYDF</sequence>
<evidence type="ECO:0000313" key="3">
    <source>
        <dbReference type="EMBL" id="ABP60185.1"/>
    </source>
</evidence>
<comment type="similarity">
    <text evidence="1">Belongs to the nucleoside-specific channel-forming outer membrane porin (Tsx) (TC 1.B.10) family.</text>
</comment>
<organism evidence="3 4">
    <name type="scientific">Enterobacter sp. (strain 638)</name>
    <dbReference type="NCBI Taxonomy" id="399742"/>
    <lineage>
        <taxon>Bacteria</taxon>
        <taxon>Pseudomonadati</taxon>
        <taxon>Pseudomonadota</taxon>
        <taxon>Gammaproteobacteria</taxon>
        <taxon>Enterobacterales</taxon>
        <taxon>Enterobacteriaceae</taxon>
        <taxon>Enterobacter</taxon>
    </lineage>
</organism>
<gene>
    <name evidence="3" type="ordered locus">Ent638_1505</name>
</gene>
<evidence type="ECO:0000256" key="1">
    <source>
        <dbReference type="ARBA" id="ARBA00008728"/>
    </source>
</evidence>
<dbReference type="AlphaFoldDB" id="A0A9J9GFL8"/>
<dbReference type="EMBL" id="CP000653">
    <property type="protein sequence ID" value="ABP60185.1"/>
    <property type="molecule type" value="Genomic_DNA"/>
</dbReference>
<dbReference type="RefSeq" id="WP_012016902.1">
    <property type="nucleotide sequence ID" value="NC_009436.1"/>
</dbReference>
<dbReference type="GO" id="GO:0009279">
    <property type="term" value="C:cell outer membrane"/>
    <property type="evidence" value="ECO:0007669"/>
    <property type="project" value="InterPro"/>
</dbReference>
<proteinExistence type="inferred from homology"/>